<evidence type="ECO:0000313" key="1">
    <source>
        <dbReference type="EMBL" id="OGY21281.1"/>
    </source>
</evidence>
<dbReference type="Proteomes" id="UP000176299">
    <property type="component" value="Unassembled WGS sequence"/>
</dbReference>
<evidence type="ECO:0000313" key="2">
    <source>
        <dbReference type="Proteomes" id="UP000176299"/>
    </source>
</evidence>
<gene>
    <name evidence="1" type="ORF">A2113_00105</name>
</gene>
<dbReference type="EMBL" id="MHCN01000015">
    <property type="protein sequence ID" value="OGY21281.1"/>
    <property type="molecule type" value="Genomic_DNA"/>
</dbReference>
<dbReference type="AlphaFoldDB" id="A0A1G1W0V9"/>
<proteinExistence type="predicted"/>
<reference evidence="1 2" key="1">
    <citation type="journal article" date="2016" name="Nat. Commun.">
        <title>Thousands of microbial genomes shed light on interconnected biogeochemical processes in an aquifer system.</title>
        <authorList>
            <person name="Anantharaman K."/>
            <person name="Brown C.T."/>
            <person name="Hug L.A."/>
            <person name="Sharon I."/>
            <person name="Castelle C.J."/>
            <person name="Probst A.J."/>
            <person name="Thomas B.C."/>
            <person name="Singh A."/>
            <person name="Wilkins M.J."/>
            <person name="Karaoz U."/>
            <person name="Brodie E.L."/>
            <person name="Williams K.H."/>
            <person name="Hubbard S.S."/>
            <person name="Banfield J.F."/>
        </authorList>
    </citation>
    <scope>NUCLEOTIDE SEQUENCE [LARGE SCALE GENOMIC DNA]</scope>
</reference>
<name>A0A1G1W0V9_9BACT</name>
<comment type="caution">
    <text evidence="1">The sequence shown here is derived from an EMBL/GenBank/DDBJ whole genome shotgun (WGS) entry which is preliminary data.</text>
</comment>
<organism evidence="1 2">
    <name type="scientific">Candidatus Woykebacteria bacterium GWA1_44_8</name>
    <dbReference type="NCBI Taxonomy" id="1802591"/>
    <lineage>
        <taxon>Bacteria</taxon>
        <taxon>Candidatus Woykeibacteriota</taxon>
    </lineage>
</organism>
<sequence length="137" mass="15847">MARPLIDEGVLQSGLILCRGVKLKHAVEFRRRAREIADRYFPKEASEPTNYFGITFRYEDRKSRTVTGFLTRKEKLFGEYGKPTHVALVRYLRRGNRVLVSYRNLTRQDLAFLEKVLAKIGLVVAPEIQPSKQLTAH</sequence>
<protein>
    <submittedName>
        <fullName evidence="1">Uncharacterized protein</fullName>
    </submittedName>
</protein>
<accession>A0A1G1W0V9</accession>